<dbReference type="CDD" id="cd03183">
    <property type="entry name" value="GST_C_Theta"/>
    <property type="match status" value="1"/>
</dbReference>
<dbReference type="PROSITE" id="PS50405">
    <property type="entry name" value="GST_CTER"/>
    <property type="match status" value="1"/>
</dbReference>
<dbReference type="Proteomes" id="UP000054359">
    <property type="component" value="Unassembled WGS sequence"/>
</dbReference>
<evidence type="ECO:0000313" key="8">
    <source>
        <dbReference type="EMBL" id="KFM78123.1"/>
    </source>
</evidence>
<dbReference type="STRING" id="407821.A0A087UL84"/>
<comment type="similarity">
    <text evidence="2">Belongs to the GST superfamily. Theta family.</text>
</comment>
<comment type="catalytic activity">
    <reaction evidence="5">
        <text>RX + glutathione = an S-substituted glutathione + a halide anion + H(+)</text>
        <dbReference type="Rhea" id="RHEA:16437"/>
        <dbReference type="ChEBI" id="CHEBI:15378"/>
        <dbReference type="ChEBI" id="CHEBI:16042"/>
        <dbReference type="ChEBI" id="CHEBI:17792"/>
        <dbReference type="ChEBI" id="CHEBI:57925"/>
        <dbReference type="ChEBI" id="CHEBI:90779"/>
        <dbReference type="EC" id="2.5.1.18"/>
    </reaction>
</comment>
<dbReference type="SFLD" id="SFLDG01153">
    <property type="entry name" value="Main.4:_Theta-like"/>
    <property type="match status" value="1"/>
</dbReference>
<dbReference type="EMBL" id="KK120364">
    <property type="protein sequence ID" value="KFM78123.1"/>
    <property type="molecule type" value="Genomic_DNA"/>
</dbReference>
<dbReference type="InterPro" id="IPR036282">
    <property type="entry name" value="Glutathione-S-Trfase_C_sf"/>
</dbReference>
<evidence type="ECO:0000256" key="3">
    <source>
        <dbReference type="ARBA" id="ARBA00022490"/>
    </source>
</evidence>
<dbReference type="PROSITE" id="PS50404">
    <property type="entry name" value="GST_NTER"/>
    <property type="match status" value="1"/>
</dbReference>
<feature type="non-terminal residue" evidence="8">
    <location>
        <position position="218"/>
    </location>
</feature>
<keyword evidence="4 8" id="KW-0808">Transferase</keyword>
<dbReference type="GO" id="GO:0004364">
    <property type="term" value="F:glutathione transferase activity"/>
    <property type="evidence" value="ECO:0007669"/>
    <property type="project" value="UniProtKB-EC"/>
</dbReference>
<evidence type="ECO:0000259" key="6">
    <source>
        <dbReference type="PROSITE" id="PS50404"/>
    </source>
</evidence>
<dbReference type="InterPro" id="IPR010987">
    <property type="entry name" value="Glutathione-S-Trfase_C-like"/>
</dbReference>
<dbReference type="SFLD" id="SFLDG00358">
    <property type="entry name" value="Main_(cytGST)"/>
    <property type="match status" value="1"/>
</dbReference>
<dbReference type="GO" id="GO:0006749">
    <property type="term" value="P:glutathione metabolic process"/>
    <property type="evidence" value="ECO:0007669"/>
    <property type="project" value="TreeGrafter"/>
</dbReference>
<feature type="domain" description="GST N-terminal" evidence="6">
    <location>
        <begin position="1"/>
        <end position="82"/>
    </location>
</feature>
<comment type="subcellular location">
    <subcellularLocation>
        <location evidence="1">Cytoplasm</location>
    </subcellularLocation>
</comment>
<dbReference type="Pfam" id="PF00043">
    <property type="entry name" value="GST_C"/>
    <property type="match status" value="1"/>
</dbReference>
<dbReference type="OMA" id="YFRTIWL"/>
<protein>
    <submittedName>
        <fullName evidence="8">Glutathione S-transferase theta-1</fullName>
    </submittedName>
</protein>
<dbReference type="PANTHER" id="PTHR43917">
    <property type="match status" value="1"/>
</dbReference>
<keyword evidence="9" id="KW-1185">Reference proteome</keyword>
<reference evidence="8 9" key="1">
    <citation type="submission" date="2013-11" db="EMBL/GenBank/DDBJ databases">
        <title>Genome sequencing of Stegodyphus mimosarum.</title>
        <authorList>
            <person name="Bechsgaard J."/>
        </authorList>
    </citation>
    <scope>NUCLEOTIDE SEQUENCE [LARGE SCALE GENOMIC DNA]</scope>
</reference>
<dbReference type="InterPro" id="IPR051369">
    <property type="entry name" value="GST_Theta"/>
</dbReference>
<dbReference type="OrthoDB" id="422574at2759"/>
<dbReference type="InterPro" id="IPR040075">
    <property type="entry name" value="GST_N_Theta"/>
</dbReference>
<dbReference type="SUPFAM" id="SSF47616">
    <property type="entry name" value="GST C-terminal domain-like"/>
    <property type="match status" value="1"/>
</dbReference>
<dbReference type="InterPro" id="IPR004046">
    <property type="entry name" value="GST_C"/>
</dbReference>
<evidence type="ECO:0000256" key="1">
    <source>
        <dbReference type="ARBA" id="ARBA00004496"/>
    </source>
</evidence>
<evidence type="ECO:0000259" key="7">
    <source>
        <dbReference type="PROSITE" id="PS50405"/>
    </source>
</evidence>
<dbReference type="Gene3D" id="1.20.1050.10">
    <property type="match status" value="1"/>
</dbReference>
<dbReference type="InterPro" id="IPR004045">
    <property type="entry name" value="Glutathione_S-Trfase_N"/>
</dbReference>
<evidence type="ECO:0000256" key="2">
    <source>
        <dbReference type="ARBA" id="ARBA00009899"/>
    </source>
</evidence>
<evidence type="ECO:0000256" key="4">
    <source>
        <dbReference type="ARBA" id="ARBA00022679"/>
    </source>
</evidence>
<dbReference type="GO" id="GO:0005737">
    <property type="term" value="C:cytoplasm"/>
    <property type="evidence" value="ECO:0007669"/>
    <property type="project" value="UniProtKB-SubCell"/>
</dbReference>
<feature type="domain" description="GST C-terminal" evidence="7">
    <location>
        <begin position="88"/>
        <end position="218"/>
    </location>
</feature>
<dbReference type="SUPFAM" id="SSF52833">
    <property type="entry name" value="Thioredoxin-like"/>
    <property type="match status" value="1"/>
</dbReference>
<dbReference type="InterPro" id="IPR040077">
    <property type="entry name" value="GST_C_Theta"/>
</dbReference>
<dbReference type="FunFam" id="3.40.30.10:FF:000176">
    <property type="entry name" value="Glutathione S-transferase theta-1"/>
    <property type="match status" value="1"/>
</dbReference>
<dbReference type="InterPro" id="IPR036249">
    <property type="entry name" value="Thioredoxin-like_sf"/>
</dbReference>
<dbReference type="Pfam" id="PF02798">
    <property type="entry name" value="GST_N"/>
    <property type="match status" value="1"/>
</dbReference>
<dbReference type="FunFam" id="1.20.1050.10:FF:000039">
    <property type="entry name" value="Glutathione S-transferase theta-1"/>
    <property type="match status" value="1"/>
</dbReference>
<evidence type="ECO:0000313" key="9">
    <source>
        <dbReference type="Proteomes" id="UP000054359"/>
    </source>
</evidence>
<evidence type="ECO:0000256" key="5">
    <source>
        <dbReference type="ARBA" id="ARBA00047960"/>
    </source>
</evidence>
<sequence length="218" mass="25692">MTLKVFYDLMSQPCRALLIFLKKNKIPFDPKVIALRRGEHLAPEFKKINTFQKVPVIDHDGFVLTESIAIIRYLTRHFDVEDHWYPKDSKLQAKVDEYLEWQHLNTRLFGSMTFRERVILPQIEKKPVNNEKLQFYKDNFLKVLKNIEEGFLKDKTYLCGEKISVSDIFCACEIEQPLAIGFDPFSDVPKLKSWFDKVRKELEPSYSEVNDVLMLIKG</sequence>
<gene>
    <name evidence="8" type="ORF">X975_13189</name>
</gene>
<name>A0A087UL84_STEMI</name>
<dbReference type="Gene3D" id="3.40.30.10">
    <property type="entry name" value="Glutaredoxin"/>
    <property type="match status" value="1"/>
</dbReference>
<dbReference type="PANTHER" id="PTHR43917:SF8">
    <property type="entry name" value="GH16740P-RELATED"/>
    <property type="match status" value="1"/>
</dbReference>
<dbReference type="CDD" id="cd03050">
    <property type="entry name" value="GST_N_Theta"/>
    <property type="match status" value="1"/>
</dbReference>
<accession>A0A087UL84</accession>
<organism evidence="8 9">
    <name type="scientific">Stegodyphus mimosarum</name>
    <name type="common">African social velvet spider</name>
    <dbReference type="NCBI Taxonomy" id="407821"/>
    <lineage>
        <taxon>Eukaryota</taxon>
        <taxon>Metazoa</taxon>
        <taxon>Ecdysozoa</taxon>
        <taxon>Arthropoda</taxon>
        <taxon>Chelicerata</taxon>
        <taxon>Arachnida</taxon>
        <taxon>Araneae</taxon>
        <taxon>Araneomorphae</taxon>
        <taxon>Entelegynae</taxon>
        <taxon>Eresoidea</taxon>
        <taxon>Eresidae</taxon>
        <taxon>Stegodyphus</taxon>
    </lineage>
</organism>
<dbReference type="AlphaFoldDB" id="A0A087UL84"/>
<proteinExistence type="inferred from homology"/>
<dbReference type="InterPro" id="IPR040079">
    <property type="entry name" value="Glutathione_S-Trfase"/>
</dbReference>
<keyword evidence="3" id="KW-0963">Cytoplasm</keyword>
<dbReference type="SFLD" id="SFLDS00019">
    <property type="entry name" value="Glutathione_Transferase_(cytos"/>
    <property type="match status" value="1"/>
</dbReference>